<dbReference type="InterPro" id="IPR017871">
    <property type="entry name" value="ABC_transporter-like_CS"/>
</dbReference>
<dbReference type="eggNOG" id="COG1131">
    <property type="taxonomic scope" value="Bacteria"/>
</dbReference>
<proteinExistence type="predicted"/>
<dbReference type="PROSITE" id="PS00211">
    <property type="entry name" value="ABC_TRANSPORTER_1"/>
    <property type="match status" value="1"/>
</dbReference>
<protein>
    <submittedName>
        <fullName evidence="5">ABC transporter ATP-binding protein</fullName>
    </submittedName>
</protein>
<dbReference type="AlphaFoldDB" id="A0A0A2G4Y1"/>
<evidence type="ECO:0000259" key="4">
    <source>
        <dbReference type="PROSITE" id="PS50893"/>
    </source>
</evidence>
<keyword evidence="3 5" id="KW-0067">ATP-binding</keyword>
<dbReference type="PANTHER" id="PTHR42939">
    <property type="entry name" value="ABC TRANSPORTER ATP-BINDING PROTEIN ALBC-RELATED"/>
    <property type="match status" value="1"/>
</dbReference>
<dbReference type="SMART" id="SM00382">
    <property type="entry name" value="AAA"/>
    <property type="match status" value="1"/>
</dbReference>
<dbReference type="EMBL" id="JQZW01000013">
    <property type="protein sequence ID" value="KGN97390.1"/>
    <property type="molecule type" value="Genomic_DNA"/>
</dbReference>
<dbReference type="STRING" id="266762.HQ36_07485"/>
<sequence>MIQIENMAFCYKRSKNLFEHLNLELPKGTIVGLLGRNGEGKSTLLKLITGQLLCGWGKISVDGKNPSEREVAFLSQIFLLPEEVVCPSITIKEYFNIITPFYPNYSTEIAEKLIREFDLNWKMNLGKVSQGQKKKAVIALALSLRTPVLLLDEPTNGLDIPSKSAFRRLIAQYTTEEQTIIISTHQVRDLEQLIDRLVLLDNNKVVCNETIYNLCKYFSFQPVMEGNPDKLIYQEKSLMGSIGIFENETPQETDNFSMELFFNGMVAEQEKMLSLLNKQNKQ</sequence>
<dbReference type="RefSeq" id="WP_025843436.1">
    <property type="nucleotide sequence ID" value="NZ_JQZW01000013.1"/>
</dbReference>
<dbReference type="GO" id="GO:0016887">
    <property type="term" value="F:ATP hydrolysis activity"/>
    <property type="evidence" value="ECO:0007669"/>
    <property type="project" value="InterPro"/>
</dbReference>
<dbReference type="CDD" id="cd03230">
    <property type="entry name" value="ABC_DR_subfamily_A"/>
    <property type="match status" value="1"/>
</dbReference>
<feature type="domain" description="ABC transporter" evidence="4">
    <location>
        <begin position="2"/>
        <end position="227"/>
    </location>
</feature>
<evidence type="ECO:0000256" key="1">
    <source>
        <dbReference type="ARBA" id="ARBA00022448"/>
    </source>
</evidence>
<dbReference type="PROSITE" id="PS50893">
    <property type="entry name" value="ABC_TRANSPORTER_2"/>
    <property type="match status" value="1"/>
</dbReference>
<evidence type="ECO:0000256" key="3">
    <source>
        <dbReference type="ARBA" id="ARBA00022840"/>
    </source>
</evidence>
<comment type="caution">
    <text evidence="5">The sequence shown here is derived from an EMBL/GenBank/DDBJ whole genome shotgun (WGS) entry which is preliminary data.</text>
</comment>
<organism evidence="5 6">
    <name type="scientific">Porphyromonas gingivicanis</name>
    <dbReference type="NCBI Taxonomy" id="266762"/>
    <lineage>
        <taxon>Bacteria</taxon>
        <taxon>Pseudomonadati</taxon>
        <taxon>Bacteroidota</taxon>
        <taxon>Bacteroidia</taxon>
        <taxon>Bacteroidales</taxon>
        <taxon>Porphyromonadaceae</taxon>
        <taxon>Porphyromonas</taxon>
    </lineage>
</organism>
<dbReference type="Proteomes" id="UP000030134">
    <property type="component" value="Unassembled WGS sequence"/>
</dbReference>
<dbReference type="PANTHER" id="PTHR42939:SF1">
    <property type="entry name" value="ABC TRANSPORTER ATP-BINDING PROTEIN ALBC-RELATED"/>
    <property type="match status" value="1"/>
</dbReference>
<dbReference type="Pfam" id="PF00005">
    <property type="entry name" value="ABC_tran"/>
    <property type="match status" value="1"/>
</dbReference>
<reference evidence="5 6" key="1">
    <citation type="submission" date="2014-08" db="EMBL/GenBank/DDBJ databases">
        <title>Porphyromonas gingivicanis strain:COT-022_OH1391 Genome sequencing.</title>
        <authorList>
            <person name="Wallis C."/>
            <person name="Deusch O."/>
            <person name="O'Flynn C."/>
            <person name="Davis I."/>
            <person name="Jospin G."/>
            <person name="Darling A.E."/>
            <person name="Coil D.A."/>
            <person name="Alexiev A."/>
            <person name="Horsfall A."/>
            <person name="Kirkwood N."/>
            <person name="Harris S."/>
            <person name="Eisen J.A."/>
        </authorList>
    </citation>
    <scope>NUCLEOTIDE SEQUENCE [LARGE SCALE GENOMIC DNA]</scope>
    <source>
        <strain evidence="6">COT-022 OH1391</strain>
    </source>
</reference>
<dbReference type="Gene3D" id="3.40.50.300">
    <property type="entry name" value="P-loop containing nucleotide triphosphate hydrolases"/>
    <property type="match status" value="1"/>
</dbReference>
<dbReference type="InterPro" id="IPR003593">
    <property type="entry name" value="AAA+_ATPase"/>
</dbReference>
<accession>A0A0A2G4Y1</accession>
<keyword evidence="1" id="KW-0813">Transport</keyword>
<keyword evidence="2" id="KW-0547">Nucleotide-binding</keyword>
<dbReference type="SUPFAM" id="SSF52540">
    <property type="entry name" value="P-loop containing nucleoside triphosphate hydrolases"/>
    <property type="match status" value="1"/>
</dbReference>
<dbReference type="OrthoDB" id="9808363at2"/>
<keyword evidence="6" id="KW-1185">Reference proteome</keyword>
<dbReference type="InterPro" id="IPR003439">
    <property type="entry name" value="ABC_transporter-like_ATP-bd"/>
</dbReference>
<dbReference type="InterPro" id="IPR027417">
    <property type="entry name" value="P-loop_NTPase"/>
</dbReference>
<evidence type="ECO:0000256" key="2">
    <source>
        <dbReference type="ARBA" id="ARBA00022741"/>
    </source>
</evidence>
<dbReference type="GO" id="GO:0005524">
    <property type="term" value="F:ATP binding"/>
    <property type="evidence" value="ECO:0007669"/>
    <property type="project" value="UniProtKB-KW"/>
</dbReference>
<evidence type="ECO:0000313" key="5">
    <source>
        <dbReference type="EMBL" id="KGN97390.1"/>
    </source>
</evidence>
<name>A0A0A2G4Y1_9PORP</name>
<dbReference type="InterPro" id="IPR051782">
    <property type="entry name" value="ABC_Transporter_VariousFunc"/>
</dbReference>
<gene>
    <name evidence="5" type="ORF">HQ36_07485</name>
</gene>
<evidence type="ECO:0000313" key="6">
    <source>
        <dbReference type="Proteomes" id="UP000030134"/>
    </source>
</evidence>